<proteinExistence type="predicted"/>
<protein>
    <submittedName>
        <fullName evidence="1">Uncharacterized protein</fullName>
    </submittedName>
</protein>
<keyword evidence="2" id="KW-1185">Reference proteome</keyword>
<dbReference type="EMBL" id="UPHP01000034">
    <property type="protein sequence ID" value="VBA36353.1"/>
    <property type="molecule type" value="Genomic_DNA"/>
</dbReference>
<name>A0A498PVT5_9MYCO</name>
<evidence type="ECO:0000313" key="2">
    <source>
        <dbReference type="Proteomes" id="UP000273307"/>
    </source>
</evidence>
<sequence>MISPVSLNSALGWDGWRDGAGMVVSAGQVSRVGSLLFGLLMVASAVVGSRGPAVAGGIAAALAVAARIAFRPAATNAVSVVAIYVLATRPFVG</sequence>
<dbReference type="Proteomes" id="UP000273307">
    <property type="component" value="Unassembled WGS sequence"/>
</dbReference>
<accession>A0A498PVT5</accession>
<dbReference type="AlphaFoldDB" id="A0A498PVT5"/>
<gene>
    <name evidence="1" type="ORF">LAUMK136_01389</name>
</gene>
<reference evidence="1 2" key="1">
    <citation type="submission" date="2018-09" db="EMBL/GenBank/DDBJ databases">
        <authorList>
            <person name="Tagini F."/>
        </authorList>
    </citation>
    <scope>NUCLEOTIDE SEQUENCE [LARGE SCALE GENOMIC DNA]</scope>
    <source>
        <strain evidence="1 2">MK136</strain>
    </source>
</reference>
<organism evidence="1 2">
    <name type="scientific">Mycobacterium attenuatum</name>
    <dbReference type="NCBI Taxonomy" id="2341086"/>
    <lineage>
        <taxon>Bacteria</taxon>
        <taxon>Bacillati</taxon>
        <taxon>Actinomycetota</taxon>
        <taxon>Actinomycetes</taxon>
        <taxon>Mycobacteriales</taxon>
        <taxon>Mycobacteriaceae</taxon>
        <taxon>Mycobacterium</taxon>
    </lineage>
</organism>
<evidence type="ECO:0000313" key="1">
    <source>
        <dbReference type="EMBL" id="VBA36353.1"/>
    </source>
</evidence>